<comment type="similarity">
    <text evidence="1">Belongs to the nitroreductase family.</text>
</comment>
<dbReference type="Pfam" id="PF00881">
    <property type="entry name" value="Nitroreductase"/>
    <property type="match status" value="2"/>
</dbReference>
<name>A0A849VJK7_9GAMM</name>
<dbReference type="EMBL" id="JABBPG010000006">
    <property type="protein sequence ID" value="NOU51817.1"/>
    <property type="molecule type" value="Genomic_DNA"/>
</dbReference>
<dbReference type="GO" id="GO:0016491">
    <property type="term" value="F:oxidoreductase activity"/>
    <property type="evidence" value="ECO:0007669"/>
    <property type="project" value="UniProtKB-KW"/>
</dbReference>
<evidence type="ECO:0000313" key="4">
    <source>
        <dbReference type="EMBL" id="NOU51817.1"/>
    </source>
</evidence>
<keyword evidence="2" id="KW-0560">Oxidoreductase</keyword>
<feature type="domain" description="Nitroreductase" evidence="3">
    <location>
        <begin position="177"/>
        <end position="230"/>
    </location>
</feature>
<dbReference type="AlphaFoldDB" id="A0A849VJK7"/>
<gene>
    <name evidence="4" type="ORF">HG263_14865</name>
</gene>
<evidence type="ECO:0000259" key="3">
    <source>
        <dbReference type="Pfam" id="PF00881"/>
    </source>
</evidence>
<proteinExistence type="inferred from homology"/>
<dbReference type="RefSeq" id="WP_171626872.1">
    <property type="nucleotide sequence ID" value="NZ_JABBPG010000006.1"/>
</dbReference>
<sequence length="349" mass="39987">MVRLKKFILVAIELFQTLLRPYFAQTALLSRLYYFLFDRSFGYEQQAILKAKLQYANGKGIQQSSSSLLRRNIHRLEKGLIMRPRRAIFALDYIKETVDVFSLAVKKANIEHSDLVWANSILKRYFEVCDQAHPIVGASFEQYRQIEHAFDCQSLPYKSTDKVQHDINIEQLISLCKSRRSVRWFESREVPKEMILQALRAATEAPSACNRQAYEFMLIEDEQVKRQAANLPGGTAGFSEQIPALLAVVGDLSAYPFERDRHVIYIDSSLASMQFMLACETLGLSTCALNWPELHKLDQRAANLLELPQYKRIVMFIAVGYALEEGEIPFSNKKSPQALLTYPGKKNCD</sequence>
<dbReference type="InterPro" id="IPR000415">
    <property type="entry name" value="Nitroreductase-like"/>
</dbReference>
<comment type="caution">
    <text evidence="4">The sequence shown here is derived from an EMBL/GenBank/DDBJ whole genome shotgun (WGS) entry which is preliminary data.</text>
</comment>
<dbReference type="SUPFAM" id="SSF55469">
    <property type="entry name" value="FMN-dependent nitroreductase-like"/>
    <property type="match status" value="1"/>
</dbReference>
<dbReference type="PANTHER" id="PTHR43673:SF10">
    <property type="entry name" value="NADH DEHYDROGENASE_NAD(P)H NITROREDUCTASE XCC3605-RELATED"/>
    <property type="match status" value="1"/>
</dbReference>
<accession>A0A849VJK7</accession>
<evidence type="ECO:0000313" key="5">
    <source>
        <dbReference type="Proteomes" id="UP000586305"/>
    </source>
</evidence>
<organism evidence="4 5">
    <name type="scientific">Pseudoalteromonas caenipelagi</name>
    <dbReference type="NCBI Taxonomy" id="2726988"/>
    <lineage>
        <taxon>Bacteria</taxon>
        <taxon>Pseudomonadati</taxon>
        <taxon>Pseudomonadota</taxon>
        <taxon>Gammaproteobacteria</taxon>
        <taxon>Alteromonadales</taxon>
        <taxon>Pseudoalteromonadaceae</taxon>
        <taxon>Pseudoalteromonas</taxon>
    </lineage>
</organism>
<feature type="domain" description="Nitroreductase" evidence="3">
    <location>
        <begin position="236"/>
        <end position="321"/>
    </location>
</feature>
<evidence type="ECO:0000256" key="2">
    <source>
        <dbReference type="ARBA" id="ARBA00023002"/>
    </source>
</evidence>
<dbReference type="Proteomes" id="UP000586305">
    <property type="component" value="Unassembled WGS sequence"/>
</dbReference>
<keyword evidence="5" id="KW-1185">Reference proteome</keyword>
<evidence type="ECO:0000256" key="1">
    <source>
        <dbReference type="ARBA" id="ARBA00007118"/>
    </source>
</evidence>
<protein>
    <submittedName>
        <fullName evidence="4">Nitroreductase family protein</fullName>
    </submittedName>
</protein>
<dbReference type="CDD" id="cd02062">
    <property type="entry name" value="Nitro_FMN_reductase"/>
    <property type="match status" value="1"/>
</dbReference>
<reference evidence="4 5" key="1">
    <citation type="submission" date="2020-04" db="EMBL/GenBank/DDBJ databases">
        <title>Pseudoalteromonas caenipelagi sp. nov., isolated from a tidal flat.</title>
        <authorList>
            <person name="Park S."/>
            <person name="Yoon J.-H."/>
        </authorList>
    </citation>
    <scope>NUCLEOTIDE SEQUENCE [LARGE SCALE GENOMIC DNA]</scope>
    <source>
        <strain evidence="4 5">JBTF-M23</strain>
    </source>
</reference>
<dbReference type="InterPro" id="IPR029479">
    <property type="entry name" value="Nitroreductase"/>
</dbReference>
<dbReference type="Gene3D" id="3.40.109.10">
    <property type="entry name" value="NADH Oxidase"/>
    <property type="match status" value="1"/>
</dbReference>
<dbReference type="PANTHER" id="PTHR43673">
    <property type="entry name" value="NAD(P)H NITROREDUCTASE YDGI-RELATED"/>
    <property type="match status" value="1"/>
</dbReference>